<dbReference type="RefSeq" id="WP_012899399.1">
    <property type="nucleotide sequence ID" value="NC_013665.1"/>
</dbReference>
<organism evidence="3 4">
    <name type="scientific">Methanocella paludicola (strain DSM 17711 / JCM 13418 / NBRC 101707 / SANAE)</name>
    <dbReference type="NCBI Taxonomy" id="304371"/>
    <lineage>
        <taxon>Archaea</taxon>
        <taxon>Methanobacteriati</taxon>
        <taxon>Methanobacteriota</taxon>
        <taxon>Stenosarchaea group</taxon>
        <taxon>Methanomicrobia</taxon>
        <taxon>Methanocellales</taxon>
        <taxon>Methanocellaceae</taxon>
        <taxon>Methanocella</taxon>
    </lineage>
</organism>
<reference evidence="3 4" key="2">
    <citation type="journal article" date="2008" name="Int. J. Syst. Evol. Microbiol.">
        <title>Methanocella paludicola gen. nov., sp. nov., a methane-producing archaeon, the first isolate of the lineage 'Rice Cluster I', and proposal of the new archaeal order Methanocellales ord. nov.</title>
        <authorList>
            <person name="Sakai S."/>
            <person name="Imachi H."/>
            <person name="Hanada S."/>
            <person name="Ohashi A."/>
            <person name="Harada H."/>
            <person name="Kamagata Y."/>
        </authorList>
    </citation>
    <scope>NUCLEOTIDE SEQUENCE [LARGE SCALE GENOMIC DNA]</scope>
    <source>
        <strain evidence="4">DSM 17711 / JCM 13418 / NBRC 101707 / SANAE</strain>
    </source>
</reference>
<keyword evidence="4" id="KW-1185">Reference proteome</keyword>
<dbReference type="Proteomes" id="UP000001882">
    <property type="component" value="Chromosome"/>
</dbReference>
<evidence type="ECO:0000313" key="4">
    <source>
        <dbReference type="Proteomes" id="UP000001882"/>
    </source>
</evidence>
<dbReference type="KEGG" id="mpd:MCP_0647"/>
<feature type="transmembrane region" description="Helical" evidence="2">
    <location>
        <begin position="15"/>
        <end position="37"/>
    </location>
</feature>
<keyword evidence="2" id="KW-1133">Transmembrane helix</keyword>
<reference evidence="4" key="3">
    <citation type="journal article" date="2011" name="PLoS ONE">
        <title>Genome sequence of a mesophilic hydrogenotrophic methanogen Methanocella paludicola, the first cultivated representative of the order Methanocellales.</title>
        <authorList>
            <person name="Sakai S."/>
            <person name="Takaki Y."/>
            <person name="Shimamura S."/>
            <person name="Sekine M."/>
            <person name="Tajima T."/>
            <person name="Kosugi H."/>
            <person name="Ichikawa N."/>
            <person name="Tasumi E."/>
            <person name="Hiraki A.T."/>
            <person name="Shimizu A."/>
            <person name="Kato Y."/>
            <person name="Nishiko R."/>
            <person name="Mori K."/>
            <person name="Fujita N."/>
            <person name="Imachi H."/>
            <person name="Takai K."/>
        </authorList>
    </citation>
    <scope>NUCLEOTIDE SEQUENCE [LARGE SCALE GENOMIC DNA]</scope>
    <source>
        <strain evidence="4">DSM 17711 / JCM 13418 / NBRC 101707 / SANAE</strain>
    </source>
</reference>
<feature type="compositionally biased region" description="Pro residues" evidence="1">
    <location>
        <begin position="59"/>
        <end position="83"/>
    </location>
</feature>
<accession>D1YW97</accession>
<dbReference type="STRING" id="304371.MCP_0647"/>
<name>D1YW97_METPS</name>
<protein>
    <submittedName>
        <fullName evidence="3">Uncharacterized protein</fullName>
    </submittedName>
</protein>
<evidence type="ECO:0000256" key="2">
    <source>
        <dbReference type="SAM" id="Phobius"/>
    </source>
</evidence>
<evidence type="ECO:0000256" key="1">
    <source>
        <dbReference type="SAM" id="MobiDB-lite"/>
    </source>
</evidence>
<keyword evidence="2" id="KW-0812">Transmembrane</keyword>
<proteinExistence type="predicted"/>
<keyword evidence="2" id="KW-0472">Membrane</keyword>
<dbReference type="GeneID" id="59558326"/>
<sequence length="239" mass="25679">MIPEILNFIEEHRTAVLAAIALFALLDIGAILVYLVLSSGAAVPTNTPTAVPSVVITPTPMPTSTPTPTPEPTPVPTPAPAPTVTPDLDIQSSISPLDQYAPNYMVHVEKSMTADSLSVDLVYSDLGGQYAYINDTYVTHLTVVDISNASVDRIKIRAICRNDSGTGYMLYESERVDVVLLDPGDKIFRTVGFKVKPDAPPGKYLLRVDVYTDPYGNDTWAGKGCSFEAGLNILAIPAR</sequence>
<reference evidence="3 4" key="1">
    <citation type="journal article" date="2007" name="Appl. Environ. Microbiol.">
        <title>Isolation of key methanogens for global methane emission from rice paddy fields: a novel isolate affiliated with the clone cluster rice cluster I.</title>
        <authorList>
            <person name="Sakai S."/>
            <person name="Imachi H."/>
            <person name="Sekiguchi Y."/>
            <person name="Ohashi A."/>
            <person name="Harada H."/>
            <person name="Kamagata Y."/>
        </authorList>
    </citation>
    <scope>NUCLEOTIDE SEQUENCE [LARGE SCALE GENOMIC DNA]</scope>
    <source>
        <strain evidence="4">DSM 17711 / JCM 13418 / NBRC 101707 / SANAE</strain>
    </source>
</reference>
<dbReference type="EMBL" id="AP011532">
    <property type="protein sequence ID" value="BAI60719.1"/>
    <property type="molecule type" value="Genomic_DNA"/>
</dbReference>
<dbReference type="InParanoid" id="D1YW97"/>
<gene>
    <name evidence="3" type="ordered locus">MCP_0647</name>
</gene>
<feature type="region of interest" description="Disordered" evidence="1">
    <location>
        <begin position="54"/>
        <end position="86"/>
    </location>
</feature>
<dbReference type="AlphaFoldDB" id="D1YW97"/>
<evidence type="ECO:0000313" key="3">
    <source>
        <dbReference type="EMBL" id="BAI60719.1"/>
    </source>
</evidence>